<feature type="chain" id="PRO_5038753419" evidence="1">
    <location>
        <begin position="27"/>
        <end position="281"/>
    </location>
</feature>
<protein>
    <submittedName>
        <fullName evidence="2">Uncharacterized protein</fullName>
    </submittedName>
</protein>
<evidence type="ECO:0000313" key="2">
    <source>
        <dbReference type="EMBL" id="TQJ16066.1"/>
    </source>
</evidence>
<dbReference type="EMBL" id="VFMM01000001">
    <property type="protein sequence ID" value="TQJ16066.1"/>
    <property type="molecule type" value="Genomic_DNA"/>
</dbReference>
<keyword evidence="3" id="KW-1185">Reference proteome</keyword>
<evidence type="ECO:0000256" key="1">
    <source>
        <dbReference type="SAM" id="SignalP"/>
    </source>
</evidence>
<dbReference type="AlphaFoldDB" id="A0A542ELI3"/>
<dbReference type="PROSITE" id="PS51257">
    <property type="entry name" value="PROKAR_LIPOPROTEIN"/>
    <property type="match status" value="1"/>
</dbReference>
<proteinExistence type="predicted"/>
<evidence type="ECO:0000313" key="3">
    <source>
        <dbReference type="Proteomes" id="UP000316298"/>
    </source>
</evidence>
<feature type="signal peptide" evidence="1">
    <location>
        <begin position="1"/>
        <end position="26"/>
    </location>
</feature>
<gene>
    <name evidence="2" type="ORF">FB475_0152</name>
</gene>
<dbReference type="Proteomes" id="UP000316298">
    <property type="component" value="Unassembled WGS sequence"/>
</dbReference>
<organism evidence="2 3">
    <name type="scientific">Kribbella jejuensis</name>
    <dbReference type="NCBI Taxonomy" id="236068"/>
    <lineage>
        <taxon>Bacteria</taxon>
        <taxon>Bacillati</taxon>
        <taxon>Actinomycetota</taxon>
        <taxon>Actinomycetes</taxon>
        <taxon>Propionibacteriales</taxon>
        <taxon>Kribbellaceae</taxon>
        <taxon>Kribbella</taxon>
    </lineage>
</organism>
<dbReference type="RefSeq" id="WP_141851525.1">
    <property type="nucleotide sequence ID" value="NZ_BAAAKA010000008.1"/>
</dbReference>
<reference evidence="2 3" key="1">
    <citation type="submission" date="2019-06" db="EMBL/GenBank/DDBJ databases">
        <title>Sequencing the genomes of 1000 actinobacteria strains.</title>
        <authorList>
            <person name="Klenk H.-P."/>
        </authorList>
    </citation>
    <scope>NUCLEOTIDE SEQUENCE [LARGE SCALE GENOMIC DNA]</scope>
    <source>
        <strain evidence="2 3">DSM 17305</strain>
    </source>
</reference>
<dbReference type="OrthoDB" id="3815231at2"/>
<keyword evidence="1" id="KW-0732">Signal</keyword>
<accession>A0A542ELI3</accession>
<name>A0A542ELI3_9ACTN</name>
<comment type="caution">
    <text evidence="2">The sequence shown here is derived from an EMBL/GenBank/DDBJ whole genome shotgun (WGS) entry which is preliminary data.</text>
</comment>
<sequence length="281" mass="28743">MAVGSRALLPCVLLLALAGGAAGCSATEGTAVEPSGPPPIILSRTPAAVKPATNCSQSTEALPPAADTDGVVLTASTDPSRTSLLLKNTGSMTVVVVPDASFSSRLLAAPFANPKDAASRAALIAINNSGAAELHGVPSYVPKTQVIRLPPQWAICALSDNVKEPASVRYVQNQASSAQYFVVKALADQLLLRTSMARSRATLVRCARTTTTMLKANPDLPDIELYVAILGPRSACTAGYKALLRGDQRAAGQLGASVLTQLGGAPRLLPDSPLLGVTAGP</sequence>